<feature type="transmembrane region" description="Helical" evidence="7">
    <location>
        <begin position="216"/>
        <end position="238"/>
    </location>
</feature>
<evidence type="ECO:0000256" key="2">
    <source>
        <dbReference type="ARBA" id="ARBA00022448"/>
    </source>
</evidence>
<dbReference type="GO" id="GO:0016020">
    <property type="term" value="C:membrane"/>
    <property type="evidence" value="ECO:0007669"/>
    <property type="project" value="UniProtKB-SubCell"/>
</dbReference>
<feature type="transmembrane region" description="Helical" evidence="7">
    <location>
        <begin position="1348"/>
        <end position="1368"/>
    </location>
</feature>
<feature type="transmembrane region" description="Helical" evidence="7">
    <location>
        <begin position="324"/>
        <end position="341"/>
    </location>
</feature>
<dbReference type="EMBL" id="JAGIXG020000021">
    <property type="protein sequence ID" value="KAI6781491.1"/>
    <property type="molecule type" value="Genomic_DNA"/>
</dbReference>
<dbReference type="Gene3D" id="1.20.1250.20">
    <property type="entry name" value="MFS general substrate transporter like domains"/>
    <property type="match status" value="3"/>
</dbReference>
<dbReference type="PROSITE" id="PS50850">
    <property type="entry name" value="MFS"/>
    <property type="match status" value="1"/>
</dbReference>
<feature type="compositionally biased region" description="Low complexity" evidence="6">
    <location>
        <begin position="1464"/>
        <end position="1480"/>
    </location>
</feature>
<evidence type="ECO:0000256" key="5">
    <source>
        <dbReference type="ARBA" id="ARBA00023136"/>
    </source>
</evidence>
<name>A0A9Q0BE51_9HYPO</name>
<feature type="transmembrane region" description="Helical" evidence="7">
    <location>
        <begin position="440"/>
        <end position="461"/>
    </location>
</feature>
<evidence type="ECO:0000256" key="3">
    <source>
        <dbReference type="ARBA" id="ARBA00022692"/>
    </source>
</evidence>
<dbReference type="GO" id="GO:0022857">
    <property type="term" value="F:transmembrane transporter activity"/>
    <property type="evidence" value="ECO:0007669"/>
    <property type="project" value="InterPro"/>
</dbReference>
<feature type="region of interest" description="Disordered" evidence="6">
    <location>
        <begin position="515"/>
        <end position="552"/>
    </location>
</feature>
<feature type="region of interest" description="Disordered" evidence="6">
    <location>
        <begin position="1439"/>
        <end position="1480"/>
    </location>
</feature>
<feature type="transmembrane region" description="Helical" evidence="7">
    <location>
        <begin position="284"/>
        <end position="304"/>
    </location>
</feature>
<feature type="transmembrane region" description="Helical" evidence="7">
    <location>
        <begin position="123"/>
        <end position="146"/>
    </location>
</feature>
<feature type="transmembrane region" description="Helical" evidence="7">
    <location>
        <begin position="601"/>
        <end position="621"/>
    </location>
</feature>
<reference evidence="9" key="2">
    <citation type="submission" date="2022-07" db="EMBL/GenBank/DDBJ databases">
        <authorList>
            <person name="Goncalves M.F.M."/>
            <person name="Hilario S."/>
            <person name="Van De Peer Y."/>
            <person name="Esteves A.C."/>
            <person name="Alves A."/>
        </authorList>
    </citation>
    <scope>NUCLEOTIDE SEQUENCE</scope>
    <source>
        <strain evidence="9">MUM 19.33</strain>
    </source>
</reference>
<gene>
    <name evidence="9" type="ORF">J7T54_001453</name>
</gene>
<feature type="transmembrane region" description="Helical" evidence="7">
    <location>
        <begin position="1009"/>
        <end position="1027"/>
    </location>
</feature>
<sequence length="1942" mass="213131">MDSTGVQKRPEGNANLETSSTEKNLHDTDVALGSTEVESAGFDFARTKKLLRKCDKALLPFLALLYLLSFLDRTNVGNAKLAGLEEDLNMNGKWDYNVAVSMFVIPLKCDPSNMAMKRFRPSIWIPSIMVAWGFCTIMLGVVHNYAGLLACRAALGLAEGGLFPGITYYITMWYRRHECGLRMAIFFSAATAAGAFGGLLAFGIMQMDGTAGLGGWNWIFILEGIATYVAITAFWVMYDYPATAKFLEKEEKAEIVRRLEHDRSVLSDEFKIQFMWDAFKDWKIYVHMLITIGIYTPLYSISVFMPSIVKGLGFSNEIAQLMTVPPYFVACLFTIGGGWLADRHGQRGIYMMGFCLVAMIGFAILAGADNLGAKYFGCFLIASGIYPNVPQGVAWNGNNIGGSLKRGVGIAMHVGFGNLGGAVAGFVVRAQEAPHYRSGHLTLLATTTMSFVLSGFMTWYLRRENARREREHKAPTEYTYEEKLTHKEDGDNAPFFRPHEAYARPEIWHALHERHSKNKMTSPQEDLDPRQASDASPLLHGHARHHDEPDSYNGDLLTTAETRNLARGLSQRHLSMLGIAGAIGTGLFLGLGGAVQSGGPLGALLGYATIGLVVCAVQFALGETAALLPVTGSFVRHAEFLVDPALGVALGWNLVYGNCLSIPSEITAICVLFQFWTDANPAIFIVLFIALTVVVGFARIRVFGEVEYVFAWMKTLLVIFLVLLGVVIASGGISGTPATGFNYWRDPGPFVEFIAPGHLGQFLGYWQALAGAVFSFAGVESIAMAAAETQNPRKAIPAACKQVFLRIFLFYMLAIFVVGLLVASNDPRLDGSSGTAAQSPFVIAASAAGIPLVPSIVNAVVITSAWSASNQALLSGTRVLYGLALKGQAPRVFLRTTSWGTPYMCVLVFVGGMMLSFLSLSSDAITVFWWFVDLTAAGVLVSWTAILGNHIRMRKAFKVQGIPESRLPWYNWWTEYSSHAALVMCVTILLTSGFAVFTPGNWDPSQFVSSYLDIPLVAGAFFLWKNWKKTSIVSLKQIPISAALEQAEGSKCAAITPVTMAAHQEDNDQRLSAEQHRLQHQPTHDVEKLNSTHQEDDVIDKSDPVREEHYSGAVAKSSAEEIKLVRRLDLFPMPTLWIMYFLNYLDRAAITLARLNGIQDDLGLEGSQSRPTWPLTRVRPSWWMGSFKIAWAVVSALTALANDYVSIVLTHFFLGAVEAPFYPGALFFALIACFTLPDAPLQIRWLTPEQRQLAHDRVLQDTVGQRTDASMWSGFKEALLDPKVWVFIFRQHVHLGTNGFKNFFPTIVNTLGFSTTVTLVLTCPPYLIAGGISIFWARSSGHFNERTWHITIAKCVAILCFALACATLNVGARYFAMVVFTVGTYCVNSILLGWVGSSCGETRENKAAALAIVNVSATLSFVWTSNVVRLEEKVRESTAEKDALQGELRRQRQRPQHDQSSGISPETPSASYAATSSTPQGVGGDVADQVVHLSLIAGGGQHFVGSTSGLLLANLLQSRPQGPSSLDAASAWQPLQSDGHATSSLPPKPLAQDLLAAYCSHDHLCYPFLSTKALHRSLDLVYDTDKPGPVDASFVDMTLAIGTAQLADVLADVLARDGIARPGRASAYVLRDEQSEGSGAAEEMEVKRRCFWRLVALDTSLALGRPFTIQLDDVEVDLPHFDSLPKGDVVAPQSSLNLTGAEYGTPQWHMAISIFAHIVRYRLICGTIMTSLHRNANKKHNTYCSSTHTDHEAVCETLSRELQSWLSQTADLPLSIYLYATLYRSGILNYSWITMQTVFMSGLSYIYALRKRLQEEGARLSSEPSIGQVVNHTRACSKVLVAVSERWVMAHTCSELFDRLSGAFVADVVEVGTSSSHQQQDVSMYGQTVVAPRFVNMTVDSTLRDCFPDLQNLGYDQYHTDAIAQLSQDWFFGIGDPDGRYY</sequence>
<dbReference type="InterPro" id="IPR004841">
    <property type="entry name" value="AA-permease/SLC12A_dom"/>
</dbReference>
<protein>
    <submittedName>
        <fullName evidence="9">Dicarboxylic amino acid permease-like protein</fullName>
    </submittedName>
</protein>
<evidence type="ECO:0000313" key="10">
    <source>
        <dbReference type="Proteomes" id="UP001055219"/>
    </source>
</evidence>
<feature type="transmembrane region" description="Helical" evidence="7">
    <location>
        <begin position="410"/>
        <end position="428"/>
    </location>
</feature>
<feature type="region of interest" description="Disordered" evidence="6">
    <location>
        <begin position="1"/>
        <end position="25"/>
    </location>
</feature>
<feature type="transmembrane region" description="Helical" evidence="7">
    <location>
        <begin position="1375"/>
        <end position="1396"/>
    </location>
</feature>
<feature type="transmembrane region" description="Helical" evidence="7">
    <location>
        <begin position="901"/>
        <end position="921"/>
    </location>
</feature>
<organism evidence="9 10">
    <name type="scientific">Emericellopsis cladophorae</name>
    <dbReference type="NCBI Taxonomy" id="2686198"/>
    <lineage>
        <taxon>Eukaryota</taxon>
        <taxon>Fungi</taxon>
        <taxon>Dikarya</taxon>
        <taxon>Ascomycota</taxon>
        <taxon>Pezizomycotina</taxon>
        <taxon>Sordariomycetes</taxon>
        <taxon>Hypocreomycetidae</taxon>
        <taxon>Hypocreales</taxon>
        <taxon>Bionectriaceae</taxon>
        <taxon>Emericellopsis</taxon>
    </lineage>
</organism>
<feature type="domain" description="Major facilitator superfamily (MFS) profile" evidence="8">
    <location>
        <begin position="58"/>
        <end position="466"/>
    </location>
</feature>
<feature type="transmembrane region" description="Helical" evidence="7">
    <location>
        <begin position="372"/>
        <end position="389"/>
    </location>
</feature>
<feature type="compositionally biased region" description="Basic and acidic residues" evidence="6">
    <location>
        <begin position="1439"/>
        <end position="1450"/>
    </location>
</feature>
<dbReference type="FunFam" id="1.20.1740.10:FF:000001">
    <property type="entry name" value="Amino acid permease"/>
    <property type="match status" value="1"/>
</dbReference>
<evidence type="ECO:0000256" key="6">
    <source>
        <dbReference type="SAM" id="MobiDB-lite"/>
    </source>
</evidence>
<evidence type="ECO:0000256" key="7">
    <source>
        <dbReference type="SAM" id="Phobius"/>
    </source>
</evidence>
<dbReference type="InterPro" id="IPR011701">
    <property type="entry name" value="MFS"/>
</dbReference>
<dbReference type="OrthoDB" id="3900342at2759"/>
<comment type="subcellular location">
    <subcellularLocation>
        <location evidence="1">Membrane</location>
        <topology evidence="1">Multi-pass membrane protein</topology>
    </subcellularLocation>
</comment>
<proteinExistence type="predicted"/>
<feature type="transmembrane region" description="Helical" evidence="7">
    <location>
        <begin position="764"/>
        <end position="783"/>
    </location>
</feature>
<dbReference type="PANTHER" id="PTHR43791:SF57">
    <property type="entry name" value="MAJOR FACILITATOR SUPERFAMILY (MFS) PROFILE DOMAIN-CONTAINING PROTEIN"/>
    <property type="match status" value="1"/>
</dbReference>
<dbReference type="InterPro" id="IPR020846">
    <property type="entry name" value="MFS_dom"/>
</dbReference>
<evidence type="ECO:0000256" key="4">
    <source>
        <dbReference type="ARBA" id="ARBA00022989"/>
    </source>
</evidence>
<feature type="transmembrane region" description="Helical" evidence="7">
    <location>
        <begin position="183"/>
        <end position="204"/>
    </location>
</feature>
<reference evidence="9" key="1">
    <citation type="journal article" date="2021" name="J Fungi (Basel)">
        <title>Genomic and Metabolomic Analyses of the Marine Fungus Emericellopsis cladophorae: Insights into Saltwater Adaptability Mechanisms and Its Biosynthetic Potential.</title>
        <authorList>
            <person name="Goncalves M.F.M."/>
            <person name="Hilario S."/>
            <person name="Van de Peer Y."/>
            <person name="Esteves A.C."/>
            <person name="Alves A."/>
        </authorList>
    </citation>
    <scope>NUCLEOTIDE SEQUENCE</scope>
    <source>
        <strain evidence="9">MUM 19.33</strain>
    </source>
</reference>
<feature type="transmembrane region" description="Helical" evidence="7">
    <location>
        <begin position="682"/>
        <end position="704"/>
    </location>
</feature>
<dbReference type="Proteomes" id="UP001055219">
    <property type="component" value="Unassembled WGS sequence"/>
</dbReference>
<feature type="transmembrane region" description="Helical" evidence="7">
    <location>
        <begin position="1220"/>
        <end position="1241"/>
    </location>
</feature>
<feature type="transmembrane region" description="Helical" evidence="7">
    <location>
        <begin position="1311"/>
        <end position="1336"/>
    </location>
</feature>
<dbReference type="Gene3D" id="1.20.1740.10">
    <property type="entry name" value="Amino acid/polyamine transporter I"/>
    <property type="match status" value="1"/>
</dbReference>
<feature type="transmembrane region" description="Helical" evidence="7">
    <location>
        <begin position="348"/>
        <end position="366"/>
    </location>
</feature>
<feature type="transmembrane region" description="Helical" evidence="7">
    <location>
        <begin position="1189"/>
        <end position="1214"/>
    </location>
</feature>
<evidence type="ECO:0000313" key="9">
    <source>
        <dbReference type="EMBL" id="KAI6781491.1"/>
    </source>
</evidence>
<dbReference type="Pfam" id="PF07690">
    <property type="entry name" value="MFS_1"/>
    <property type="match status" value="1"/>
</dbReference>
<dbReference type="FunFam" id="1.20.1250.20:FF:000068">
    <property type="entry name" value="MFS general substrate transporter"/>
    <property type="match status" value="1"/>
</dbReference>
<comment type="caution">
    <text evidence="9">The sequence shown here is derived from an EMBL/GenBank/DDBJ whole genome shotgun (WGS) entry which is preliminary data.</text>
</comment>
<feature type="transmembrane region" description="Helical" evidence="7">
    <location>
        <begin position="927"/>
        <end position="948"/>
    </location>
</feature>
<accession>A0A9Q0BE51</accession>
<feature type="transmembrane region" description="Helical" evidence="7">
    <location>
        <begin position="654"/>
        <end position="676"/>
    </location>
</feature>
<dbReference type="RefSeq" id="XP_051362347.1">
    <property type="nucleotide sequence ID" value="XM_051506333.1"/>
</dbReference>
<keyword evidence="10" id="KW-1185">Reference proteome</keyword>
<dbReference type="PANTHER" id="PTHR43791">
    <property type="entry name" value="PERMEASE-RELATED"/>
    <property type="match status" value="1"/>
</dbReference>
<dbReference type="Pfam" id="PF00324">
    <property type="entry name" value="AA_permease"/>
    <property type="match status" value="1"/>
</dbReference>
<dbReference type="GeneID" id="75827972"/>
<keyword evidence="2" id="KW-0813">Transport</keyword>
<evidence type="ECO:0000256" key="1">
    <source>
        <dbReference type="ARBA" id="ARBA00004141"/>
    </source>
</evidence>
<keyword evidence="5 7" id="KW-0472">Membrane</keyword>
<dbReference type="SUPFAM" id="SSF103473">
    <property type="entry name" value="MFS general substrate transporter"/>
    <property type="match status" value="2"/>
</dbReference>
<keyword evidence="4 7" id="KW-1133">Transmembrane helix</keyword>
<feature type="transmembrane region" description="Helical" evidence="7">
    <location>
        <begin position="803"/>
        <end position="823"/>
    </location>
</feature>
<feature type="transmembrane region" description="Helical" evidence="7">
    <location>
        <begin position="152"/>
        <end position="171"/>
    </location>
</feature>
<dbReference type="CDD" id="cd12148">
    <property type="entry name" value="fungal_TF_MHR"/>
    <property type="match status" value="1"/>
</dbReference>
<feature type="transmembrane region" description="Helical" evidence="7">
    <location>
        <begin position="843"/>
        <end position="868"/>
    </location>
</feature>
<dbReference type="FunFam" id="1.20.1250.20:FF:000034">
    <property type="entry name" value="MFS general substrate transporter"/>
    <property type="match status" value="1"/>
</dbReference>
<evidence type="ECO:0000259" key="8">
    <source>
        <dbReference type="PROSITE" id="PS50850"/>
    </source>
</evidence>
<keyword evidence="3 7" id="KW-0812">Transmembrane</keyword>
<feature type="transmembrane region" description="Helical" evidence="7">
    <location>
        <begin position="574"/>
        <end position="595"/>
    </location>
</feature>
<feature type="transmembrane region" description="Helical" evidence="7">
    <location>
        <begin position="716"/>
        <end position="744"/>
    </location>
</feature>
<feature type="transmembrane region" description="Helical" evidence="7">
    <location>
        <begin position="976"/>
        <end position="997"/>
    </location>
</feature>
<dbReference type="InterPro" id="IPR036259">
    <property type="entry name" value="MFS_trans_sf"/>
</dbReference>